<dbReference type="GO" id="GO:0004519">
    <property type="term" value="F:endonuclease activity"/>
    <property type="evidence" value="ECO:0007669"/>
    <property type="project" value="UniProtKB-KW"/>
</dbReference>
<dbReference type="SUPFAM" id="SSF52980">
    <property type="entry name" value="Restriction endonuclease-like"/>
    <property type="match status" value="1"/>
</dbReference>
<keyword evidence="2" id="KW-0540">Nuclease</keyword>
<reference evidence="2 3" key="1">
    <citation type="submission" date="2019-05" db="EMBL/GenBank/DDBJ databases">
        <title>Genomes sequences of two Nocardia cyriacigeorgica environmental isolates, type strains Nocardia asteroides ATCC 19247 and Nocardia cyriacigeorgica DSM 44484.</title>
        <authorList>
            <person name="Vautrin F."/>
            <person name="Bergeron E."/>
            <person name="Dubost A."/>
            <person name="Abrouk D."/>
            <person name="Rodriguez Nava V."/>
            <person name="Pujic P."/>
        </authorList>
    </citation>
    <scope>NUCLEOTIDE SEQUENCE [LARGE SCALE GENOMIC DNA]</scope>
    <source>
        <strain evidence="2 3">EML 1456</strain>
    </source>
</reference>
<evidence type="ECO:0000259" key="1">
    <source>
        <dbReference type="Pfam" id="PF05685"/>
    </source>
</evidence>
<organism evidence="2 3">
    <name type="scientific">Nocardia cyriacigeorgica</name>
    <dbReference type="NCBI Taxonomy" id="135487"/>
    <lineage>
        <taxon>Bacteria</taxon>
        <taxon>Bacillati</taxon>
        <taxon>Actinomycetota</taxon>
        <taxon>Actinomycetes</taxon>
        <taxon>Mycobacteriales</taxon>
        <taxon>Nocardiaceae</taxon>
        <taxon>Nocardia</taxon>
    </lineage>
</organism>
<dbReference type="CDD" id="cd06260">
    <property type="entry name" value="DUF820-like"/>
    <property type="match status" value="1"/>
</dbReference>
<keyword evidence="2" id="KW-0255">Endonuclease</keyword>
<dbReference type="Proteomes" id="UP000308349">
    <property type="component" value="Unassembled WGS sequence"/>
</dbReference>
<dbReference type="OrthoDB" id="4108239at2"/>
<dbReference type="Gene3D" id="3.90.1570.10">
    <property type="entry name" value="tt1808, chain A"/>
    <property type="match status" value="1"/>
</dbReference>
<evidence type="ECO:0000313" key="3">
    <source>
        <dbReference type="Proteomes" id="UP000308349"/>
    </source>
</evidence>
<dbReference type="InterPro" id="IPR008538">
    <property type="entry name" value="Uma2"/>
</dbReference>
<dbReference type="Pfam" id="PF05685">
    <property type="entry name" value="Uma2"/>
    <property type="match status" value="1"/>
</dbReference>
<sequence length="203" mass="23151">MTWEELEQLPEEVAAQIELWDGRVVWLRRGPAEHQAFTFALTSAFKRCAREGMAGRPERCWRVDFETNVFFGETGKSDFVTPDFLVYRCLDAPYQDIRAADVLLAGEVLSPSNTQTDMEAKKARYAKAGIPWYWEVTLEREKSAIAMVHAYALESTHGKLPEGVRPLHPANYLLTGNWSPKDSDAIAAEHPFPIYIPWSELEF</sequence>
<name>A0A5R8PEZ6_9NOCA</name>
<dbReference type="InterPro" id="IPR012296">
    <property type="entry name" value="Nuclease_put_TT1808"/>
</dbReference>
<evidence type="ECO:0000313" key="2">
    <source>
        <dbReference type="EMBL" id="TLG11551.1"/>
    </source>
</evidence>
<accession>A0A5R8PEZ6</accession>
<gene>
    <name evidence="2" type="ORF">FEK35_12015</name>
</gene>
<keyword evidence="2" id="KW-0378">Hydrolase</keyword>
<dbReference type="AlphaFoldDB" id="A0A5R8PEZ6"/>
<dbReference type="RefSeq" id="WP_138456371.1">
    <property type="nucleotide sequence ID" value="NZ_VBUU01000010.1"/>
</dbReference>
<protein>
    <submittedName>
        <fullName evidence="2">Uma2 family endonuclease</fullName>
    </submittedName>
</protein>
<dbReference type="EMBL" id="VBUU01000010">
    <property type="protein sequence ID" value="TLG11551.1"/>
    <property type="molecule type" value="Genomic_DNA"/>
</dbReference>
<dbReference type="InterPro" id="IPR011335">
    <property type="entry name" value="Restrct_endonuc-II-like"/>
</dbReference>
<feature type="domain" description="Putative restriction endonuclease" evidence="1">
    <location>
        <begin position="3"/>
        <end position="142"/>
    </location>
</feature>
<proteinExistence type="predicted"/>
<comment type="caution">
    <text evidence="2">The sequence shown here is derived from an EMBL/GenBank/DDBJ whole genome shotgun (WGS) entry which is preliminary data.</text>
</comment>